<organism evidence="1 2">
    <name type="scientific">Aquitalea magnusonii</name>
    <dbReference type="NCBI Taxonomy" id="332411"/>
    <lineage>
        <taxon>Bacteria</taxon>
        <taxon>Pseudomonadati</taxon>
        <taxon>Pseudomonadota</taxon>
        <taxon>Betaproteobacteria</taxon>
        <taxon>Neisseriales</taxon>
        <taxon>Chromobacteriaceae</taxon>
        <taxon>Aquitalea</taxon>
    </lineage>
</organism>
<evidence type="ECO:0000313" key="1">
    <source>
        <dbReference type="EMBL" id="PXX43660.1"/>
    </source>
</evidence>
<protein>
    <submittedName>
        <fullName evidence="1">Uncharacterized protein YidB (DUF937 family)</fullName>
    </submittedName>
</protein>
<keyword evidence="2" id="KW-1185">Reference proteome</keyword>
<sequence length="130" mass="13190">MSLFDQLGGLLGGEGGGVAGAVSELMQQQGGLAGLVEKFNSGGMSELVSSWVGTGGNLPVSAEQIQQVLGNEQVAALAGKFGLDPQQLSQALADYLPQAVDKLTPDGQLPQGGDLLSQGLGMLQGFFNKS</sequence>
<proteinExistence type="predicted"/>
<evidence type="ECO:0000313" key="2">
    <source>
        <dbReference type="Proteomes" id="UP000248395"/>
    </source>
</evidence>
<accession>A0A318J8R0</accession>
<dbReference type="RefSeq" id="WP_059285815.1">
    <property type="nucleotide sequence ID" value="NZ_LNQU01000042.1"/>
</dbReference>
<comment type="caution">
    <text evidence="1">The sequence shown here is derived from an EMBL/GenBank/DDBJ whole genome shotgun (WGS) entry which is preliminary data.</text>
</comment>
<name>A0A318J8R0_9NEIS</name>
<dbReference type="AlphaFoldDB" id="A0A318J8R0"/>
<dbReference type="Pfam" id="PF20159">
    <property type="entry name" value="YidB"/>
    <property type="match status" value="1"/>
</dbReference>
<gene>
    <name evidence="1" type="ORF">DFR38_11497</name>
</gene>
<dbReference type="EMBL" id="QJKC01000014">
    <property type="protein sequence ID" value="PXX43660.1"/>
    <property type="molecule type" value="Genomic_DNA"/>
</dbReference>
<dbReference type="InterPro" id="IPR045372">
    <property type="entry name" value="YidB"/>
</dbReference>
<reference evidence="1 2" key="1">
    <citation type="submission" date="2018-05" db="EMBL/GenBank/DDBJ databases">
        <title>Genomic Encyclopedia of Type Strains, Phase IV (KMG-IV): sequencing the most valuable type-strain genomes for metagenomic binning, comparative biology and taxonomic classification.</title>
        <authorList>
            <person name="Goeker M."/>
        </authorList>
    </citation>
    <scope>NUCLEOTIDE SEQUENCE [LARGE SCALE GENOMIC DNA]</scope>
    <source>
        <strain evidence="1 2">DSM 25134</strain>
    </source>
</reference>
<dbReference type="InterPro" id="IPR027405">
    <property type="entry name" value="YidB-like"/>
</dbReference>
<dbReference type="OrthoDB" id="9795283at2"/>
<dbReference type="Proteomes" id="UP000248395">
    <property type="component" value="Unassembled WGS sequence"/>
</dbReference>
<dbReference type="Gene3D" id="1.10.10.690">
    <property type="entry name" value="YidB-like"/>
    <property type="match status" value="1"/>
</dbReference>
<dbReference type="SUPFAM" id="SSF140804">
    <property type="entry name" value="YidB-like"/>
    <property type="match status" value="1"/>
</dbReference>